<dbReference type="PANTHER" id="PTHR42801">
    <property type="entry name" value="THIOREDOXIN-DEPENDENT PEROXIDE REDUCTASE"/>
    <property type="match status" value="1"/>
</dbReference>
<dbReference type="FunFam" id="3.40.30.10:FF:000007">
    <property type="entry name" value="Thioredoxin-dependent thiol peroxidase"/>
    <property type="match status" value="1"/>
</dbReference>
<dbReference type="PROSITE" id="PS51352">
    <property type="entry name" value="THIOREDOXIN_2"/>
    <property type="match status" value="1"/>
</dbReference>
<dbReference type="GO" id="GO:0008379">
    <property type="term" value="F:thioredoxin peroxidase activity"/>
    <property type="evidence" value="ECO:0007669"/>
    <property type="project" value="TreeGrafter"/>
</dbReference>
<proteinExistence type="inferred from homology"/>
<comment type="catalytic activity">
    <reaction evidence="12">
        <text>a hydroperoxide + [thioredoxin]-dithiol = an alcohol + [thioredoxin]-disulfide + H2O</text>
        <dbReference type="Rhea" id="RHEA:62620"/>
        <dbReference type="Rhea" id="RHEA-COMP:10698"/>
        <dbReference type="Rhea" id="RHEA-COMP:10700"/>
        <dbReference type="ChEBI" id="CHEBI:15377"/>
        <dbReference type="ChEBI" id="CHEBI:29950"/>
        <dbReference type="ChEBI" id="CHEBI:30879"/>
        <dbReference type="ChEBI" id="CHEBI:35924"/>
        <dbReference type="ChEBI" id="CHEBI:50058"/>
        <dbReference type="EC" id="1.11.1.24"/>
    </reaction>
</comment>
<dbReference type="PANTHER" id="PTHR42801:SF4">
    <property type="entry name" value="AHPC_TSA FAMILY PROTEIN"/>
    <property type="match status" value="1"/>
</dbReference>
<accession>A0A1S7LCU4</accession>
<dbReference type="GO" id="GO:0034599">
    <property type="term" value="P:cellular response to oxidative stress"/>
    <property type="evidence" value="ECO:0007669"/>
    <property type="project" value="TreeGrafter"/>
</dbReference>
<evidence type="ECO:0000256" key="13">
    <source>
        <dbReference type="PIRSR" id="PIRSR000239-1"/>
    </source>
</evidence>
<evidence type="ECO:0000256" key="7">
    <source>
        <dbReference type="ARBA" id="ARBA00023157"/>
    </source>
</evidence>
<evidence type="ECO:0000256" key="6">
    <source>
        <dbReference type="ARBA" id="ARBA00023002"/>
    </source>
</evidence>
<sequence>MQLEEGTKIPALTLPDQNGEERAMMELLGEKGAVIYFYPKDSTPGCTTEANDFERLQGEFAAKGVNIVGISKDSVKSHTNFCTKQGLTFTLLSDTELAACEGFGVWQEKKNYGKTYMGIVRTTFVVDAEGTVTKVYPKVRVKEHAEKVLADLG</sequence>
<feature type="active site" description="Cysteine sulfenic acid (-SOH) intermediate; for peroxidase activity" evidence="13">
    <location>
        <position position="46"/>
    </location>
</feature>
<dbReference type="InterPro" id="IPR036249">
    <property type="entry name" value="Thioredoxin-like_sf"/>
</dbReference>
<dbReference type="InterPro" id="IPR000866">
    <property type="entry name" value="AhpC/TSA"/>
</dbReference>
<dbReference type="GO" id="GO:0005737">
    <property type="term" value="C:cytoplasm"/>
    <property type="evidence" value="ECO:0007669"/>
    <property type="project" value="TreeGrafter"/>
</dbReference>
<dbReference type="PIRSF" id="PIRSF000239">
    <property type="entry name" value="AHPC"/>
    <property type="match status" value="1"/>
</dbReference>
<dbReference type="SUPFAM" id="SSF52833">
    <property type="entry name" value="Thioredoxin-like"/>
    <property type="match status" value="1"/>
</dbReference>
<evidence type="ECO:0000256" key="8">
    <source>
        <dbReference type="ARBA" id="ARBA00023284"/>
    </source>
</evidence>
<dbReference type="NCBIfam" id="NF006960">
    <property type="entry name" value="PRK09437.1"/>
    <property type="match status" value="1"/>
</dbReference>
<evidence type="ECO:0000256" key="4">
    <source>
        <dbReference type="ARBA" id="ARBA00022559"/>
    </source>
</evidence>
<dbReference type="AlphaFoldDB" id="A0A1S7LCU4"/>
<dbReference type="GO" id="GO:0045454">
    <property type="term" value="P:cell redox homeostasis"/>
    <property type="evidence" value="ECO:0007669"/>
    <property type="project" value="TreeGrafter"/>
</dbReference>
<evidence type="ECO:0000256" key="1">
    <source>
        <dbReference type="ARBA" id="ARBA00003330"/>
    </source>
</evidence>
<dbReference type="InterPro" id="IPR024706">
    <property type="entry name" value="Peroxiredoxin_AhpC-typ"/>
</dbReference>
<name>A0A1S7LCU4_MAGMO</name>
<feature type="domain" description="Thioredoxin" evidence="14">
    <location>
        <begin position="3"/>
        <end position="153"/>
    </location>
</feature>
<dbReference type="Gene3D" id="3.40.30.10">
    <property type="entry name" value="Glutaredoxin"/>
    <property type="match status" value="1"/>
</dbReference>
<comment type="subunit">
    <text evidence="2">Monomer.</text>
</comment>
<dbReference type="EC" id="1.11.1.24" evidence="3"/>
<dbReference type="InterPro" id="IPR013766">
    <property type="entry name" value="Thioredoxin_domain"/>
</dbReference>
<organism evidence="15">
    <name type="scientific">Magnetococcus massalia (strain MO-1)</name>
    <dbReference type="NCBI Taxonomy" id="451514"/>
    <lineage>
        <taxon>Bacteria</taxon>
        <taxon>Pseudomonadati</taxon>
        <taxon>Pseudomonadota</taxon>
        <taxon>Magnetococcia</taxon>
        <taxon>Magnetococcales</taxon>
        <taxon>Magnetococcaceae</taxon>
        <taxon>Magnetococcus</taxon>
    </lineage>
</organism>
<evidence type="ECO:0000256" key="12">
    <source>
        <dbReference type="ARBA" id="ARBA00049091"/>
    </source>
</evidence>
<keyword evidence="5" id="KW-0049">Antioxidant</keyword>
<evidence type="ECO:0000256" key="3">
    <source>
        <dbReference type="ARBA" id="ARBA00013017"/>
    </source>
</evidence>
<dbReference type="EMBL" id="LO017727">
    <property type="protein sequence ID" value="CRH04662.1"/>
    <property type="molecule type" value="Genomic_DNA"/>
</dbReference>
<gene>
    <name evidence="15" type="ORF">MAGMO_0451</name>
</gene>
<evidence type="ECO:0000313" key="15">
    <source>
        <dbReference type="EMBL" id="CRH04662.1"/>
    </source>
</evidence>
<comment type="function">
    <text evidence="1">Thiol-specific peroxidase that catalyzes the reduction of hydrogen peroxide and organic hydroperoxides to water and alcohols, respectively. Plays a role in cell protection against oxidative stress by detoxifying peroxides and as sensor of hydrogen peroxide-mediated signaling events.</text>
</comment>
<dbReference type="CDD" id="cd03017">
    <property type="entry name" value="PRX_BCP"/>
    <property type="match status" value="1"/>
</dbReference>
<evidence type="ECO:0000259" key="14">
    <source>
        <dbReference type="PROSITE" id="PS51352"/>
    </source>
</evidence>
<dbReference type="InterPro" id="IPR050924">
    <property type="entry name" value="Peroxiredoxin_BCP/PrxQ"/>
</dbReference>
<keyword evidence="8" id="KW-0676">Redox-active center</keyword>
<dbReference type="Pfam" id="PF00578">
    <property type="entry name" value="AhpC-TSA"/>
    <property type="match status" value="1"/>
</dbReference>
<evidence type="ECO:0000256" key="9">
    <source>
        <dbReference type="ARBA" id="ARBA00032824"/>
    </source>
</evidence>
<keyword evidence="6 15" id="KW-0560">Oxidoreductase</keyword>
<evidence type="ECO:0000256" key="10">
    <source>
        <dbReference type="ARBA" id="ARBA00038489"/>
    </source>
</evidence>
<keyword evidence="4 15" id="KW-0575">Peroxidase</keyword>
<comment type="similarity">
    <text evidence="10">Belongs to the peroxiredoxin family. BCP/PrxQ subfamily.</text>
</comment>
<evidence type="ECO:0000256" key="2">
    <source>
        <dbReference type="ARBA" id="ARBA00011245"/>
    </source>
</evidence>
<reference evidence="15" key="1">
    <citation type="submission" date="2015-04" db="EMBL/GenBank/DDBJ databases">
        <authorList>
            <person name="Syromyatnikov M.Y."/>
            <person name="Popov V.N."/>
        </authorList>
    </citation>
    <scope>NUCLEOTIDE SEQUENCE</scope>
    <source>
        <strain evidence="15">MO-1</strain>
    </source>
</reference>
<evidence type="ECO:0000256" key="11">
    <source>
        <dbReference type="ARBA" id="ARBA00042639"/>
    </source>
</evidence>
<keyword evidence="7" id="KW-1015">Disulfide bond</keyword>
<protein>
    <recommendedName>
        <fullName evidence="3">thioredoxin-dependent peroxiredoxin</fullName>
        <ecNumber evidence="3">1.11.1.24</ecNumber>
    </recommendedName>
    <alternativeName>
        <fullName evidence="9">Thioredoxin peroxidase</fullName>
    </alternativeName>
    <alternativeName>
        <fullName evidence="11">Thioredoxin-dependent peroxiredoxin Bcp</fullName>
    </alternativeName>
</protein>
<evidence type="ECO:0000256" key="5">
    <source>
        <dbReference type="ARBA" id="ARBA00022862"/>
    </source>
</evidence>